<sequence length="56" mass="5830">MAPFGTKLISRSSTSASKSALRTGASKSRSTSSPSFFSSASSATPTRRFSTSRIPL</sequence>
<organism evidence="2 3">
    <name type="scientific">Linum tenue</name>
    <dbReference type="NCBI Taxonomy" id="586396"/>
    <lineage>
        <taxon>Eukaryota</taxon>
        <taxon>Viridiplantae</taxon>
        <taxon>Streptophyta</taxon>
        <taxon>Embryophyta</taxon>
        <taxon>Tracheophyta</taxon>
        <taxon>Spermatophyta</taxon>
        <taxon>Magnoliopsida</taxon>
        <taxon>eudicotyledons</taxon>
        <taxon>Gunneridae</taxon>
        <taxon>Pentapetalae</taxon>
        <taxon>rosids</taxon>
        <taxon>fabids</taxon>
        <taxon>Malpighiales</taxon>
        <taxon>Linaceae</taxon>
        <taxon>Linum</taxon>
    </lineage>
</organism>
<proteinExistence type="predicted"/>
<accession>A0AAV0JC74</accession>
<dbReference type="AlphaFoldDB" id="A0AAV0JC74"/>
<evidence type="ECO:0000313" key="2">
    <source>
        <dbReference type="EMBL" id="CAI0406560.1"/>
    </source>
</evidence>
<comment type="caution">
    <text evidence="2">The sequence shown here is derived from an EMBL/GenBank/DDBJ whole genome shotgun (WGS) entry which is preliminary data.</text>
</comment>
<dbReference type="Proteomes" id="UP001154282">
    <property type="component" value="Unassembled WGS sequence"/>
</dbReference>
<feature type="region of interest" description="Disordered" evidence="1">
    <location>
        <begin position="1"/>
        <end position="56"/>
    </location>
</feature>
<evidence type="ECO:0000256" key="1">
    <source>
        <dbReference type="SAM" id="MobiDB-lite"/>
    </source>
</evidence>
<reference evidence="2" key="1">
    <citation type="submission" date="2022-08" db="EMBL/GenBank/DDBJ databases">
        <authorList>
            <person name="Gutierrez-Valencia J."/>
        </authorList>
    </citation>
    <scope>NUCLEOTIDE SEQUENCE</scope>
</reference>
<dbReference type="EMBL" id="CAMGYJ010000004">
    <property type="protein sequence ID" value="CAI0406560.1"/>
    <property type="molecule type" value="Genomic_DNA"/>
</dbReference>
<evidence type="ECO:0000313" key="3">
    <source>
        <dbReference type="Proteomes" id="UP001154282"/>
    </source>
</evidence>
<protein>
    <submittedName>
        <fullName evidence="2">Uncharacterized protein</fullName>
    </submittedName>
</protein>
<name>A0AAV0JC74_9ROSI</name>
<gene>
    <name evidence="2" type="ORF">LITE_LOCUS13254</name>
</gene>
<keyword evidence="3" id="KW-1185">Reference proteome</keyword>